<dbReference type="InterPro" id="IPR029060">
    <property type="entry name" value="PIN-like_dom_sf"/>
</dbReference>
<dbReference type="EMBL" id="JAALHA020000007">
    <property type="protein sequence ID" value="MDR9896267.1"/>
    <property type="molecule type" value="Genomic_DNA"/>
</dbReference>
<feature type="domain" description="PIN" evidence="1">
    <location>
        <begin position="7"/>
        <end position="118"/>
    </location>
</feature>
<dbReference type="AlphaFoldDB" id="A0AAP5MA06"/>
<name>A0AAP5MA06_9CYAN</name>
<dbReference type="RefSeq" id="WP_243902094.1">
    <property type="nucleotide sequence ID" value="NZ_CAWQFN010000334.1"/>
</dbReference>
<protein>
    <submittedName>
        <fullName evidence="2">VapC toxin family PIN domain ribonuclease</fullName>
    </submittedName>
</protein>
<evidence type="ECO:0000259" key="1">
    <source>
        <dbReference type="Pfam" id="PF01850"/>
    </source>
</evidence>
<accession>A0AAP5MA06</accession>
<dbReference type="Gene3D" id="3.40.50.1010">
    <property type="entry name" value="5'-nuclease"/>
    <property type="match status" value="1"/>
</dbReference>
<dbReference type="Proteomes" id="UP000667802">
    <property type="component" value="Unassembled WGS sequence"/>
</dbReference>
<dbReference type="InterPro" id="IPR002716">
    <property type="entry name" value="PIN_dom"/>
</dbReference>
<reference evidence="3" key="1">
    <citation type="journal article" date="2021" name="Science">
        <title>Hunting the eagle killer: A cyanobacterial neurotoxin causes vacuolar myelinopathy.</title>
        <authorList>
            <person name="Breinlinger S."/>
            <person name="Phillips T.J."/>
            <person name="Haram B.N."/>
            <person name="Mares J."/>
            <person name="Martinez Yerena J.A."/>
            <person name="Hrouzek P."/>
            <person name="Sobotka R."/>
            <person name="Henderson W.M."/>
            <person name="Schmieder P."/>
            <person name="Williams S.M."/>
            <person name="Lauderdale J.D."/>
            <person name="Wilde H.D."/>
            <person name="Gerrin W."/>
            <person name="Kust A."/>
            <person name="Washington J.W."/>
            <person name="Wagner C."/>
            <person name="Geier B."/>
            <person name="Liebeke M."/>
            <person name="Enke H."/>
            <person name="Niedermeyer T.H.J."/>
            <person name="Wilde S.B."/>
        </authorList>
    </citation>
    <scope>NUCLEOTIDE SEQUENCE [LARGE SCALE GENOMIC DNA]</scope>
    <source>
        <strain evidence="3">Thurmond2011</strain>
    </source>
</reference>
<proteinExistence type="predicted"/>
<gene>
    <name evidence="2" type="ORF">G7B40_017115</name>
</gene>
<comment type="caution">
    <text evidence="2">The sequence shown here is derived from an EMBL/GenBank/DDBJ whole genome shotgun (WGS) entry which is preliminary data.</text>
</comment>
<sequence length="148" mass="16935">MTYHPLILADSGFLFAYYSARDKHHQEVRCFFESCTSKLVTTPICIAEVMWLLSSDWRTQNEFLLDVAKGLYECEQLLPQDFSRIAQLNATYFDLPGDFADLSLIVISERLDIAAIATLALFHHSEKRIIEATRNRGYTRLVRVGGLT</sequence>
<keyword evidence="3" id="KW-1185">Reference proteome</keyword>
<dbReference type="Pfam" id="PF01850">
    <property type="entry name" value="PIN"/>
    <property type="match status" value="1"/>
</dbReference>
<dbReference type="SUPFAM" id="SSF88723">
    <property type="entry name" value="PIN domain-like"/>
    <property type="match status" value="1"/>
</dbReference>
<evidence type="ECO:0000313" key="2">
    <source>
        <dbReference type="EMBL" id="MDR9896267.1"/>
    </source>
</evidence>
<evidence type="ECO:0000313" key="3">
    <source>
        <dbReference type="Proteomes" id="UP000667802"/>
    </source>
</evidence>
<organism evidence="2 3">
    <name type="scientific">Aetokthonos hydrillicola Thurmond2011</name>
    <dbReference type="NCBI Taxonomy" id="2712845"/>
    <lineage>
        <taxon>Bacteria</taxon>
        <taxon>Bacillati</taxon>
        <taxon>Cyanobacteriota</taxon>
        <taxon>Cyanophyceae</taxon>
        <taxon>Nostocales</taxon>
        <taxon>Hapalosiphonaceae</taxon>
        <taxon>Aetokthonos</taxon>
    </lineage>
</organism>